<evidence type="ECO:0000256" key="4">
    <source>
        <dbReference type="ARBA" id="ARBA00022729"/>
    </source>
</evidence>
<comment type="similarity">
    <text evidence="2">Belongs to the bacterial solute-binding protein SsuA/TauA family.</text>
</comment>
<reference evidence="7 8" key="1">
    <citation type="submission" date="2020-03" db="EMBL/GenBank/DDBJ databases">
        <title>Draft Genome Sequence of 2-Methylisoborneol Producing Pseudanabaena yagii Strain GIHE-NHR1 Isolated from North Han River in South Korea.</title>
        <authorList>
            <person name="Jeong J."/>
        </authorList>
    </citation>
    <scope>NUCLEOTIDE SEQUENCE [LARGE SCALE GENOMIC DNA]</scope>
    <source>
        <strain evidence="7 8">GIHE-NHR1</strain>
    </source>
</reference>
<evidence type="ECO:0000256" key="3">
    <source>
        <dbReference type="ARBA" id="ARBA00022448"/>
    </source>
</evidence>
<evidence type="ECO:0000313" key="7">
    <source>
        <dbReference type="EMBL" id="NMF60682.1"/>
    </source>
</evidence>
<gene>
    <name evidence="7" type="ORF">HC246_22280</name>
</gene>
<evidence type="ECO:0000313" key="8">
    <source>
        <dbReference type="Proteomes" id="UP000738376"/>
    </source>
</evidence>
<dbReference type="SUPFAM" id="SSF53850">
    <property type="entry name" value="Periplasmic binding protein-like II"/>
    <property type="match status" value="1"/>
</dbReference>
<protein>
    <submittedName>
        <fullName evidence="7">Aliphatic sulfonate ABC transporter substrate-binding protein</fullName>
    </submittedName>
</protein>
<dbReference type="InterPro" id="IPR001638">
    <property type="entry name" value="Solute-binding_3/MltF_N"/>
</dbReference>
<comment type="subcellular location">
    <subcellularLocation>
        <location evidence="1">Periplasm</location>
    </subcellularLocation>
</comment>
<organism evidence="7 8">
    <name type="scientific">Pseudanabaena yagii GIHE-NHR1</name>
    <dbReference type="NCBI Taxonomy" id="2722753"/>
    <lineage>
        <taxon>Bacteria</taxon>
        <taxon>Bacillati</taxon>
        <taxon>Cyanobacteriota</taxon>
        <taxon>Cyanophyceae</taxon>
        <taxon>Pseudanabaenales</taxon>
        <taxon>Pseudanabaenaceae</taxon>
        <taxon>Pseudanabaena</taxon>
        <taxon>Pseudanabaena yagii</taxon>
    </lineage>
</organism>
<feature type="domain" description="Solute-binding protein family 3/N-terminal" evidence="6">
    <location>
        <begin position="81"/>
        <end position="305"/>
    </location>
</feature>
<keyword evidence="3" id="KW-0813">Transport</keyword>
<dbReference type="PANTHER" id="PTHR30024">
    <property type="entry name" value="ALIPHATIC SULFONATES-BINDING PROTEIN-RELATED"/>
    <property type="match status" value="1"/>
</dbReference>
<accession>A0ABX1LWV8</accession>
<dbReference type="InterPro" id="IPR015168">
    <property type="entry name" value="SsuA/THI5"/>
</dbReference>
<feature type="compositionally biased region" description="Basic and acidic residues" evidence="5">
    <location>
        <begin position="53"/>
        <end position="70"/>
    </location>
</feature>
<evidence type="ECO:0000259" key="6">
    <source>
        <dbReference type="SMART" id="SM00062"/>
    </source>
</evidence>
<dbReference type="SMART" id="SM00062">
    <property type="entry name" value="PBPb"/>
    <property type="match status" value="1"/>
</dbReference>
<keyword evidence="4" id="KW-0732">Signal</keyword>
<dbReference type="InterPro" id="IPR010067">
    <property type="entry name" value="ABC_SsuA_sub-bd"/>
</dbReference>
<evidence type="ECO:0000256" key="5">
    <source>
        <dbReference type="SAM" id="MobiDB-lite"/>
    </source>
</evidence>
<dbReference type="Gene3D" id="3.40.190.10">
    <property type="entry name" value="Periplasmic binding protein-like II"/>
    <property type="match status" value="2"/>
</dbReference>
<dbReference type="Proteomes" id="UP000738376">
    <property type="component" value="Unassembled WGS sequence"/>
</dbReference>
<dbReference type="RefSeq" id="WP_169365607.1">
    <property type="nucleotide sequence ID" value="NZ_JAAVJL010000003.1"/>
</dbReference>
<sequence length="385" mass="42386">MKELPPMFKVFTRPDQVQKIKRRSLLFSAAYGFVLSTTLLGCGSNPTVSTSTESKDFKTASKSSDSKTEASKPAASGEKKVIRIVRSKQLTALAVLEKQGTLEKAFQPLGYEVKWAEFAAGPQQLEALNANGLDIASTAESPPIFSQAAGSPLVYLGATATNGKPVALLVAKDSSIKSVQDLKGKKIAFQKASIGHYLAVKAFEKEGLSTSDFESVFLPPADASAAFSQGKVDGWFIWDPFITRTELSGVGRVLIDGEKLRDTRNFYTTTRKYYEGNKDAIKLFFEELEKADAFVKANPKEVAALLTDVTKVEAPILEKMHAKYEYGLRPITEDIIKEQERVAEFWFKYKLIPNKPDVRAGFLKPEEYEYITPKGVLALAKGTKP</sequence>
<evidence type="ECO:0000256" key="1">
    <source>
        <dbReference type="ARBA" id="ARBA00004418"/>
    </source>
</evidence>
<dbReference type="EMBL" id="JAAVJL010000003">
    <property type="protein sequence ID" value="NMF60682.1"/>
    <property type="molecule type" value="Genomic_DNA"/>
</dbReference>
<dbReference type="NCBIfam" id="TIGR01728">
    <property type="entry name" value="SsuA_fam"/>
    <property type="match status" value="1"/>
</dbReference>
<comment type="caution">
    <text evidence="7">The sequence shown here is derived from an EMBL/GenBank/DDBJ whole genome shotgun (WGS) entry which is preliminary data.</text>
</comment>
<name>A0ABX1LWV8_9CYAN</name>
<proteinExistence type="inferred from homology"/>
<keyword evidence="8" id="KW-1185">Reference proteome</keyword>
<dbReference type="PANTHER" id="PTHR30024:SF42">
    <property type="entry name" value="ALIPHATIC SULFONATES-BINDING PROTEIN-RELATED"/>
    <property type="match status" value="1"/>
</dbReference>
<dbReference type="Pfam" id="PF09084">
    <property type="entry name" value="NMT1"/>
    <property type="match status" value="1"/>
</dbReference>
<feature type="region of interest" description="Disordered" evidence="5">
    <location>
        <begin position="45"/>
        <end position="74"/>
    </location>
</feature>
<evidence type="ECO:0000256" key="2">
    <source>
        <dbReference type="ARBA" id="ARBA00010742"/>
    </source>
</evidence>